<feature type="transmembrane region" description="Helical" evidence="1">
    <location>
        <begin position="487"/>
        <end position="510"/>
    </location>
</feature>
<keyword evidence="1" id="KW-0812">Transmembrane</keyword>
<evidence type="ECO:0008006" key="4">
    <source>
        <dbReference type="Google" id="ProtNLM"/>
    </source>
</evidence>
<accession>A0A255GKD9</accession>
<feature type="transmembrane region" description="Helical" evidence="1">
    <location>
        <begin position="243"/>
        <end position="262"/>
    </location>
</feature>
<keyword evidence="3" id="KW-1185">Reference proteome</keyword>
<organism evidence="2 3">
    <name type="scientific">Enemella evansiae</name>
    <dbReference type="NCBI Taxonomy" id="2016499"/>
    <lineage>
        <taxon>Bacteria</taxon>
        <taxon>Bacillati</taxon>
        <taxon>Actinomycetota</taxon>
        <taxon>Actinomycetes</taxon>
        <taxon>Propionibacteriales</taxon>
        <taxon>Propionibacteriaceae</taxon>
        <taxon>Enemella</taxon>
    </lineage>
</organism>
<dbReference type="AlphaFoldDB" id="A0A255GKD9"/>
<feature type="transmembrane region" description="Helical" evidence="1">
    <location>
        <begin position="191"/>
        <end position="213"/>
    </location>
</feature>
<feature type="transmembrane region" description="Helical" evidence="1">
    <location>
        <begin position="31"/>
        <end position="56"/>
    </location>
</feature>
<feature type="transmembrane region" description="Helical" evidence="1">
    <location>
        <begin position="274"/>
        <end position="294"/>
    </location>
</feature>
<keyword evidence="1" id="KW-1133">Transmembrane helix</keyword>
<evidence type="ECO:0000313" key="2">
    <source>
        <dbReference type="EMBL" id="OYO16290.1"/>
    </source>
</evidence>
<evidence type="ECO:0000313" key="3">
    <source>
        <dbReference type="Proteomes" id="UP000215896"/>
    </source>
</evidence>
<sequence>MADLTVRVNARTRDAEAGLGRVTRQLAGMRAMAAGAGLGGAKALGIANLGSIALVTASQLSALIAALAAVALAAIPLPGLLAGLAVAGIGLGLALKDAGKYLGDLGPQFAAVQRAASGEFWAQAAAPIRNLATSVLPTLTAGMASVAGAWGGYVSAMAGSLQRLTSGPGFAALFTQTAAAIRIAQGAIGPFLGALGAIGSVGVSYIVPLTQYLTDLSNRFSSFIQQAAASGQLQQWAQTGITALSQLGQVVGLVGGILGTLIRSMAQFGGASSLNPLIAGLTSLNAALAGPVGQGLLAQVFGAAQQAIVALQPAFAALGTALAALVPVLAAALPAAAQITSALFAALAPVVVQLAAAVTPLAQQLGPVLASALQSVAPLLQMLASAVFPVLSATISALLPVAGQLISALAAGLQPVIAALVPILLQMIPIIQQQAGSYLQIVQAVAPLLVQLGQLLASLAPLVGAILQVSAAITAMQWQAMAQGVQVVMPLLSGLVSILRTLLGPTITWISGLVTAAGQAMSGDWRGAMSTITNAATQAGSQLRSTWTSAMSAVGQAVQSGLTRVGQWFMELPGKITSSLSGLPGQLRSIGVNMIQGMIGGISAMAGQVASKAREVVAGAVSAAKSALQIASPSRVFAQIGRYSGQGLVRGLEDMRSRVASAGADLAGSAIPDAPTFSMRGAGQVTGGAGGGAGSVQIIIQGALDPGAVARQVREILNNDAILRGVTPTGGMVLR</sequence>
<name>A0A255GKD9_9ACTN</name>
<reference evidence="2 3" key="1">
    <citation type="submission" date="2017-07" db="EMBL/GenBank/DDBJ databases">
        <title>Draft whole genome sequences of clinical Proprionibacteriaceae strains.</title>
        <authorList>
            <person name="Bernier A.-M."/>
            <person name="Bernard K."/>
            <person name="Domingo M.-C."/>
        </authorList>
    </citation>
    <scope>NUCLEOTIDE SEQUENCE [LARGE SCALE GENOMIC DNA]</scope>
    <source>
        <strain evidence="2 3">NML 030167</strain>
    </source>
</reference>
<evidence type="ECO:0000256" key="1">
    <source>
        <dbReference type="SAM" id="Phobius"/>
    </source>
</evidence>
<proteinExistence type="predicted"/>
<feature type="transmembrane region" description="Helical" evidence="1">
    <location>
        <begin position="62"/>
        <end position="95"/>
    </location>
</feature>
<protein>
    <recommendedName>
        <fullName evidence="4">Phage tail protein</fullName>
    </recommendedName>
</protein>
<feature type="transmembrane region" description="Helical" evidence="1">
    <location>
        <begin position="342"/>
        <end position="362"/>
    </location>
</feature>
<feature type="transmembrane region" description="Helical" evidence="1">
    <location>
        <begin position="409"/>
        <end position="432"/>
    </location>
</feature>
<feature type="transmembrane region" description="Helical" evidence="1">
    <location>
        <begin position="452"/>
        <end position="475"/>
    </location>
</feature>
<keyword evidence="1" id="KW-0472">Membrane</keyword>
<dbReference type="OrthoDB" id="177147at2"/>
<comment type="caution">
    <text evidence="2">The sequence shown here is derived from an EMBL/GenBank/DDBJ whole genome shotgun (WGS) entry which is preliminary data.</text>
</comment>
<dbReference type="RefSeq" id="WP_094404954.1">
    <property type="nucleotide sequence ID" value="NZ_NMVO01000004.1"/>
</dbReference>
<gene>
    <name evidence="2" type="ORF">CGZ94_04945</name>
</gene>
<dbReference type="EMBL" id="NMVO01000004">
    <property type="protein sequence ID" value="OYO16290.1"/>
    <property type="molecule type" value="Genomic_DNA"/>
</dbReference>
<dbReference type="Proteomes" id="UP000215896">
    <property type="component" value="Unassembled WGS sequence"/>
</dbReference>
<feature type="transmembrane region" description="Helical" evidence="1">
    <location>
        <begin position="314"/>
        <end position="335"/>
    </location>
</feature>
<feature type="transmembrane region" description="Helical" evidence="1">
    <location>
        <begin position="382"/>
        <end position="402"/>
    </location>
</feature>